<organism evidence="1 2">
    <name type="scientific">Stieleria maiorica</name>
    <dbReference type="NCBI Taxonomy" id="2795974"/>
    <lineage>
        <taxon>Bacteria</taxon>
        <taxon>Pseudomonadati</taxon>
        <taxon>Planctomycetota</taxon>
        <taxon>Planctomycetia</taxon>
        <taxon>Pirellulales</taxon>
        <taxon>Pirellulaceae</taxon>
        <taxon>Stieleria</taxon>
    </lineage>
</organism>
<name>A0A5B9M774_9BACT</name>
<dbReference type="AlphaFoldDB" id="A0A5B9M774"/>
<evidence type="ECO:0000313" key="1">
    <source>
        <dbReference type="EMBL" id="QEF97048.1"/>
    </source>
</evidence>
<protein>
    <submittedName>
        <fullName evidence="1">Uncharacterized protein</fullName>
    </submittedName>
</protein>
<proteinExistence type="predicted"/>
<dbReference type="Proteomes" id="UP000321353">
    <property type="component" value="Chromosome"/>
</dbReference>
<dbReference type="EMBL" id="CP036264">
    <property type="protein sequence ID" value="QEF97048.1"/>
    <property type="molecule type" value="Genomic_DNA"/>
</dbReference>
<dbReference type="KEGG" id="smam:Mal15_10830"/>
<sequence>MTTNGFTHHLSVTICNGTLWLGLIAAVANGAATNAGAWEPKNKPVLAGQIALELDSPTLTESSGLAFSGVDPQCVWSHNDSGDKARLYAFTVNGRHCGRLALRGVKAHDWEDMASFDDDGPRLLVADVGDNDSRRQSVSMYIFDEPSPRARTLVASFQQLVVRYPGGPLNCESVAVDVPRRRILLLAKSPLMATMFEVPLPKRGNASESSELDGSVIQVDAKRVQTLAIPLATGMDLCAKTGDLWIANYLQAYHFPYSERLPLETRLRQMPGIVELPMLKQVEAIAVDDQGRVWVTSEGRPAKMQRLTVAP</sequence>
<keyword evidence="2" id="KW-1185">Reference proteome</keyword>
<reference evidence="1 2" key="1">
    <citation type="submission" date="2019-02" db="EMBL/GenBank/DDBJ databases">
        <title>Planctomycetal bacteria perform biofilm scaping via a novel small molecule.</title>
        <authorList>
            <person name="Jeske O."/>
            <person name="Boedeker C."/>
            <person name="Wiegand S."/>
            <person name="Breitling P."/>
            <person name="Kallscheuer N."/>
            <person name="Jogler M."/>
            <person name="Rohde M."/>
            <person name="Petersen J."/>
            <person name="Medema M.H."/>
            <person name="Surup F."/>
            <person name="Jogler C."/>
        </authorList>
    </citation>
    <scope>NUCLEOTIDE SEQUENCE [LARGE SCALE GENOMIC DNA]</scope>
    <source>
        <strain evidence="1 2">Mal15</strain>
    </source>
</reference>
<accession>A0A5B9M774</accession>
<evidence type="ECO:0000313" key="2">
    <source>
        <dbReference type="Proteomes" id="UP000321353"/>
    </source>
</evidence>
<gene>
    <name evidence="1" type="ORF">Mal15_10830</name>
</gene>
<dbReference type="SUPFAM" id="SSF75011">
    <property type="entry name" value="3-carboxy-cis,cis-mucoante lactonizing enzyme"/>
    <property type="match status" value="1"/>
</dbReference>